<protein>
    <submittedName>
        <fullName evidence="4">LCP family protein</fullName>
    </submittedName>
</protein>
<name>A0ABW4BDD9_9LACO</name>
<comment type="caution">
    <text evidence="4">The sequence shown here is derived from an EMBL/GenBank/DDBJ whole genome shotgun (WGS) entry which is preliminary data.</text>
</comment>
<gene>
    <name evidence="4" type="ORF">ACFQ41_01355</name>
</gene>
<dbReference type="PROSITE" id="PS51257">
    <property type="entry name" value="PROKAR_LIPOPROTEIN"/>
    <property type="match status" value="1"/>
</dbReference>
<dbReference type="PANTHER" id="PTHR33392">
    <property type="entry name" value="POLYISOPRENYL-TEICHOIC ACID--PEPTIDOGLYCAN TEICHOIC ACID TRANSFERASE TAGU"/>
    <property type="match status" value="1"/>
</dbReference>
<evidence type="ECO:0000259" key="3">
    <source>
        <dbReference type="Pfam" id="PF03816"/>
    </source>
</evidence>
<dbReference type="Pfam" id="PF03816">
    <property type="entry name" value="LytR_cpsA_psr"/>
    <property type="match status" value="1"/>
</dbReference>
<proteinExistence type="inferred from homology"/>
<evidence type="ECO:0000256" key="1">
    <source>
        <dbReference type="ARBA" id="ARBA00006068"/>
    </source>
</evidence>
<accession>A0ABW4BDD9</accession>
<keyword evidence="5" id="KW-1185">Reference proteome</keyword>
<dbReference type="Proteomes" id="UP001597199">
    <property type="component" value="Unassembled WGS sequence"/>
</dbReference>
<comment type="similarity">
    <text evidence="1">Belongs to the LytR/CpsA/Psr (LCP) family.</text>
</comment>
<dbReference type="PANTHER" id="PTHR33392:SF6">
    <property type="entry name" value="POLYISOPRENYL-TEICHOIC ACID--PEPTIDOGLYCAN TEICHOIC ACID TRANSFERASE TAGU"/>
    <property type="match status" value="1"/>
</dbReference>
<dbReference type="InterPro" id="IPR004474">
    <property type="entry name" value="LytR_CpsA_psr"/>
</dbReference>
<keyword evidence="2" id="KW-0472">Membrane</keyword>
<feature type="transmembrane region" description="Helical" evidence="2">
    <location>
        <begin position="18"/>
        <end position="38"/>
    </location>
</feature>
<reference evidence="5" key="1">
    <citation type="journal article" date="2019" name="Int. J. Syst. Evol. Microbiol.">
        <title>The Global Catalogue of Microorganisms (GCM) 10K type strain sequencing project: providing services to taxonomists for standard genome sequencing and annotation.</title>
        <authorList>
            <consortium name="The Broad Institute Genomics Platform"/>
            <consortium name="The Broad Institute Genome Sequencing Center for Infectious Disease"/>
            <person name="Wu L."/>
            <person name="Ma J."/>
        </authorList>
    </citation>
    <scope>NUCLEOTIDE SEQUENCE [LARGE SCALE GENOMIC DNA]</scope>
    <source>
        <strain evidence="5">CCM 9110</strain>
    </source>
</reference>
<keyword evidence="2" id="KW-0812">Transmembrane</keyword>
<keyword evidence="2" id="KW-1133">Transmembrane helix</keyword>
<dbReference type="Gene3D" id="3.40.630.190">
    <property type="entry name" value="LCP protein"/>
    <property type="match status" value="1"/>
</dbReference>
<evidence type="ECO:0000256" key="2">
    <source>
        <dbReference type="SAM" id="Phobius"/>
    </source>
</evidence>
<dbReference type="NCBIfam" id="TIGR00350">
    <property type="entry name" value="lytR_cpsA_psr"/>
    <property type="match status" value="1"/>
</dbReference>
<sequence length="347" mass="38435">MDRQSLHRRSRRHPLDKVIGLIAMTIVLLACSYGLRLYSQTKTAIDKTYDNTTVKKKKVDLSKQKPISVLLLGTDTGALGRSEKGRTDTMILVTVNPKARRTTMISIPRDTLSHVTSSIYTGATKINAQYFYNGSAGAVDAVKTLLNVPINYYALVNMGGLEKIVDAVGGVDVNVQFSWSDPYSKGTFTKGPAHLNGEQALAYARMRHQDPQGDYGRQQRQQEVIAAIVANVLSTKTLSNYHDLMDSLSENMRTNLNFDELLTLANTYRGAFKTVNKDSLKGDGAYIGGASYQIPTTTELQRISDLARTELSLEKTTLDNYNTKENAANTSNGFDWNDGNNPDYHIY</sequence>
<dbReference type="InterPro" id="IPR050922">
    <property type="entry name" value="LytR/CpsA/Psr_CW_biosynth"/>
</dbReference>
<dbReference type="RefSeq" id="WP_204119062.1">
    <property type="nucleotide sequence ID" value="NZ_BOLV01000010.1"/>
</dbReference>
<dbReference type="EMBL" id="JBHTOA010000011">
    <property type="protein sequence ID" value="MFD1397951.1"/>
    <property type="molecule type" value="Genomic_DNA"/>
</dbReference>
<evidence type="ECO:0000313" key="5">
    <source>
        <dbReference type="Proteomes" id="UP001597199"/>
    </source>
</evidence>
<evidence type="ECO:0000313" key="4">
    <source>
        <dbReference type="EMBL" id="MFD1397951.1"/>
    </source>
</evidence>
<organism evidence="4 5">
    <name type="scientific">Lacticaseibacillus suilingensis</name>
    <dbReference type="NCBI Taxonomy" id="2799577"/>
    <lineage>
        <taxon>Bacteria</taxon>
        <taxon>Bacillati</taxon>
        <taxon>Bacillota</taxon>
        <taxon>Bacilli</taxon>
        <taxon>Lactobacillales</taxon>
        <taxon>Lactobacillaceae</taxon>
        <taxon>Lacticaseibacillus</taxon>
    </lineage>
</organism>
<feature type="domain" description="Cell envelope-related transcriptional attenuator" evidence="3">
    <location>
        <begin position="86"/>
        <end position="232"/>
    </location>
</feature>